<evidence type="ECO:0000256" key="1">
    <source>
        <dbReference type="ARBA" id="ARBA00004123"/>
    </source>
</evidence>
<comment type="subunit">
    <text evidence="4">Component of the Mediator complex.</text>
</comment>
<dbReference type="AlphaFoldDB" id="A0AAV5E7Y0"/>
<feature type="compositionally biased region" description="Basic and acidic residues" evidence="5">
    <location>
        <begin position="50"/>
        <end position="64"/>
    </location>
</feature>
<dbReference type="Proteomes" id="UP001054889">
    <property type="component" value="Unassembled WGS sequence"/>
</dbReference>
<dbReference type="GO" id="GO:0016592">
    <property type="term" value="C:mediator complex"/>
    <property type="evidence" value="ECO:0007669"/>
    <property type="project" value="InterPro"/>
</dbReference>
<comment type="similarity">
    <text evidence="2 4">Belongs to the Mediator complex subunit 11 family.</text>
</comment>
<dbReference type="PANTHER" id="PTHR22890">
    <property type="entry name" value="MEDIATOR OF RNA POLYMERASE II TRANSCRIPTION SUBUNIT 11"/>
    <property type="match status" value="1"/>
</dbReference>
<evidence type="ECO:0000256" key="3">
    <source>
        <dbReference type="ARBA" id="ARBA00023242"/>
    </source>
</evidence>
<dbReference type="GO" id="GO:0003712">
    <property type="term" value="F:transcription coregulator activity"/>
    <property type="evidence" value="ECO:0007669"/>
    <property type="project" value="InterPro"/>
</dbReference>
<comment type="caution">
    <text evidence="6">The sequence shown here is derived from an EMBL/GenBank/DDBJ whole genome shotgun (WGS) entry which is preliminary data.</text>
</comment>
<dbReference type="Pfam" id="PF10280">
    <property type="entry name" value="Med11"/>
    <property type="match status" value="1"/>
</dbReference>
<keyword evidence="4" id="KW-0805">Transcription regulation</keyword>
<evidence type="ECO:0000313" key="7">
    <source>
        <dbReference type="Proteomes" id="UP001054889"/>
    </source>
</evidence>
<comment type="function">
    <text evidence="4">Component of the Mediator complex, a coactivator involved in the regulated transcription of nearly all RNA polymerase II-dependent genes. Mediator functions as a bridge to convey information from gene-specific regulatory proteins to the basal RNA polymerase II transcription machinery. Mediator is recruited to promoters by direct interactions with regulatory proteins and serves as a scaffold for the assembly of a functional pre-initiation complex with RNA polymerase II and the general transcription factors.</text>
</comment>
<feature type="region of interest" description="Disordered" evidence="5">
    <location>
        <begin position="1"/>
        <end position="81"/>
    </location>
</feature>
<evidence type="ECO:0000256" key="2">
    <source>
        <dbReference type="ARBA" id="ARBA00008186"/>
    </source>
</evidence>
<evidence type="ECO:0000256" key="4">
    <source>
        <dbReference type="RuleBase" id="RU364147"/>
    </source>
</evidence>
<keyword evidence="3 4" id="KW-0539">Nucleus</keyword>
<name>A0AAV5E7Y0_ELECO</name>
<sequence length="238" mass="26963">MRRERRGGLAWICVEEGGEESSTMREEAVTPERDGRREHRSAGRGHARRTPTDRRKEAHREGTQNRHGRAVGRGAAKRREGGQSWWSRLSFSSSPAVMVPHSQSSSLQRLHGVEKRIVRVLELAGAVMEELGNSQGPRSDAVANHCREFMTAIKLSFIIAYIHARNYAYSDWIIVVVIGLGIQTTLREEIKSACEYRPFEKCDYNARIANEICVKKLEYVIGKLDAMQQNIEQSTDDV</sequence>
<gene>
    <name evidence="6" type="primary">gb06473</name>
    <name evidence="4" type="synonym">MED11</name>
    <name evidence="6" type="ORF">PR202_gb06473</name>
</gene>
<protein>
    <recommendedName>
        <fullName evidence="4">Mediator of RNA polymerase II transcription subunit 11</fullName>
    </recommendedName>
    <alternativeName>
        <fullName evidence="4">Mediator complex subunit 11</fullName>
    </alternativeName>
</protein>
<reference evidence="6" key="2">
    <citation type="submission" date="2021-12" db="EMBL/GenBank/DDBJ databases">
        <title>Resequencing data analysis of finger millet.</title>
        <authorList>
            <person name="Hatakeyama M."/>
            <person name="Aluri S."/>
            <person name="Balachadran M.T."/>
            <person name="Sivarajan S.R."/>
            <person name="Poveda L."/>
            <person name="Shimizu-Inatsugi R."/>
            <person name="Schlapbach R."/>
            <person name="Sreeman S.M."/>
            <person name="Shimizu K.K."/>
        </authorList>
    </citation>
    <scope>NUCLEOTIDE SEQUENCE</scope>
</reference>
<feature type="compositionally biased region" description="Basic and acidic residues" evidence="5">
    <location>
        <begin position="22"/>
        <end position="41"/>
    </location>
</feature>
<proteinExistence type="inferred from homology"/>
<dbReference type="EMBL" id="BQKI01000074">
    <property type="protein sequence ID" value="GJN19224.1"/>
    <property type="molecule type" value="Genomic_DNA"/>
</dbReference>
<comment type="subcellular location">
    <subcellularLocation>
        <location evidence="1 4">Nucleus</location>
    </subcellularLocation>
</comment>
<keyword evidence="4" id="KW-0010">Activator</keyword>
<accession>A0AAV5E7Y0</accession>
<dbReference type="InterPro" id="IPR019404">
    <property type="entry name" value="Mediator_Med11"/>
</dbReference>
<reference evidence="6" key="1">
    <citation type="journal article" date="2018" name="DNA Res.">
        <title>Multiple hybrid de novo genome assembly of finger millet, an orphan allotetraploid crop.</title>
        <authorList>
            <person name="Hatakeyama M."/>
            <person name="Aluri S."/>
            <person name="Balachadran M.T."/>
            <person name="Sivarajan S.R."/>
            <person name="Patrignani A."/>
            <person name="Gruter S."/>
            <person name="Poveda L."/>
            <person name="Shimizu-Inatsugi R."/>
            <person name="Baeten J."/>
            <person name="Francoijs K.J."/>
            <person name="Nataraja K.N."/>
            <person name="Reddy Y.A.N."/>
            <person name="Phadnis S."/>
            <person name="Ravikumar R.L."/>
            <person name="Schlapbach R."/>
            <person name="Sreeman S.M."/>
            <person name="Shimizu K.K."/>
        </authorList>
    </citation>
    <scope>NUCLEOTIDE SEQUENCE</scope>
</reference>
<evidence type="ECO:0000256" key="5">
    <source>
        <dbReference type="SAM" id="MobiDB-lite"/>
    </source>
</evidence>
<dbReference type="GO" id="GO:0006357">
    <property type="term" value="P:regulation of transcription by RNA polymerase II"/>
    <property type="evidence" value="ECO:0007669"/>
    <property type="project" value="InterPro"/>
</dbReference>
<organism evidence="6 7">
    <name type="scientific">Eleusine coracana subsp. coracana</name>
    <dbReference type="NCBI Taxonomy" id="191504"/>
    <lineage>
        <taxon>Eukaryota</taxon>
        <taxon>Viridiplantae</taxon>
        <taxon>Streptophyta</taxon>
        <taxon>Embryophyta</taxon>
        <taxon>Tracheophyta</taxon>
        <taxon>Spermatophyta</taxon>
        <taxon>Magnoliopsida</taxon>
        <taxon>Liliopsida</taxon>
        <taxon>Poales</taxon>
        <taxon>Poaceae</taxon>
        <taxon>PACMAD clade</taxon>
        <taxon>Chloridoideae</taxon>
        <taxon>Cynodonteae</taxon>
        <taxon>Eleusininae</taxon>
        <taxon>Eleusine</taxon>
    </lineage>
</organism>
<keyword evidence="7" id="KW-1185">Reference proteome</keyword>
<keyword evidence="4" id="KW-0804">Transcription</keyword>
<evidence type="ECO:0000313" key="6">
    <source>
        <dbReference type="EMBL" id="GJN19224.1"/>
    </source>
</evidence>